<feature type="region of interest" description="Disordered" evidence="1">
    <location>
        <begin position="1"/>
        <end position="37"/>
    </location>
</feature>
<reference evidence="2" key="1">
    <citation type="submission" date="2020-02" db="EMBL/GenBank/DDBJ databases">
        <authorList>
            <person name="Meier V. D."/>
        </authorList>
    </citation>
    <scope>NUCLEOTIDE SEQUENCE</scope>
    <source>
        <strain evidence="2">AVDCRST_MAG66</strain>
    </source>
</reference>
<evidence type="ECO:0000256" key="1">
    <source>
        <dbReference type="SAM" id="MobiDB-lite"/>
    </source>
</evidence>
<dbReference type="EMBL" id="CADCUS010000054">
    <property type="protein sequence ID" value="CAA9382517.1"/>
    <property type="molecule type" value="Genomic_DNA"/>
</dbReference>
<dbReference type="AlphaFoldDB" id="A0A6J4NAP3"/>
<name>A0A6J4NAP3_9PSEU</name>
<gene>
    <name evidence="2" type="ORF">AVDCRST_MAG66-401</name>
</gene>
<sequence>MRTADMPAGQGSDPEARGAERLAAAVDQGRSPESVDDPALAHDLRVIELMRVFGPDPALTPAPDAKARARARLRAAMAELVRIGWFGLDGPAAQETTLSFADTWREAGRPLTVIASWTAIGFTLARRSMRWEPRV</sequence>
<proteinExistence type="predicted"/>
<accession>A0A6J4NAP3</accession>
<protein>
    <submittedName>
        <fullName evidence="2">Uncharacterized protein</fullName>
    </submittedName>
</protein>
<organism evidence="2">
    <name type="scientific">uncultured Pseudonocardia sp</name>
    <dbReference type="NCBI Taxonomy" id="211455"/>
    <lineage>
        <taxon>Bacteria</taxon>
        <taxon>Bacillati</taxon>
        <taxon>Actinomycetota</taxon>
        <taxon>Actinomycetes</taxon>
        <taxon>Pseudonocardiales</taxon>
        <taxon>Pseudonocardiaceae</taxon>
        <taxon>Pseudonocardia</taxon>
        <taxon>environmental samples</taxon>
    </lineage>
</organism>
<evidence type="ECO:0000313" key="2">
    <source>
        <dbReference type="EMBL" id="CAA9382517.1"/>
    </source>
</evidence>